<sequence>MTAKRSPRSPLPKAVRVSEEFWGSIGQMGGFEMSTMGAMRRDSDETAKAQRQGGNDDDDDRRISDQEATKGEKEAPEG</sequence>
<evidence type="ECO:0000313" key="3">
    <source>
        <dbReference type="WBParaSite" id="Csp11.Scaffold629.g9973.t1"/>
    </source>
</evidence>
<reference evidence="3" key="1">
    <citation type="submission" date="2016-11" db="UniProtKB">
        <authorList>
            <consortium name="WormBaseParasite"/>
        </authorList>
    </citation>
    <scope>IDENTIFICATION</scope>
</reference>
<keyword evidence="2" id="KW-1185">Reference proteome</keyword>
<feature type="compositionally biased region" description="Basic and acidic residues" evidence="1">
    <location>
        <begin position="60"/>
        <end position="78"/>
    </location>
</feature>
<proteinExistence type="predicted"/>
<feature type="compositionally biased region" description="Basic and acidic residues" evidence="1">
    <location>
        <begin position="39"/>
        <end position="48"/>
    </location>
</feature>
<evidence type="ECO:0000256" key="1">
    <source>
        <dbReference type="SAM" id="MobiDB-lite"/>
    </source>
</evidence>
<evidence type="ECO:0000313" key="2">
    <source>
        <dbReference type="Proteomes" id="UP000095282"/>
    </source>
</evidence>
<feature type="region of interest" description="Disordered" evidence="1">
    <location>
        <begin position="25"/>
        <end position="78"/>
    </location>
</feature>
<dbReference type="AlphaFoldDB" id="A0A1I7UJK3"/>
<accession>A0A1I7UJK3</accession>
<organism evidence="2 3">
    <name type="scientific">Caenorhabditis tropicalis</name>
    <dbReference type="NCBI Taxonomy" id="1561998"/>
    <lineage>
        <taxon>Eukaryota</taxon>
        <taxon>Metazoa</taxon>
        <taxon>Ecdysozoa</taxon>
        <taxon>Nematoda</taxon>
        <taxon>Chromadorea</taxon>
        <taxon>Rhabditida</taxon>
        <taxon>Rhabditina</taxon>
        <taxon>Rhabditomorpha</taxon>
        <taxon>Rhabditoidea</taxon>
        <taxon>Rhabditidae</taxon>
        <taxon>Peloderinae</taxon>
        <taxon>Caenorhabditis</taxon>
    </lineage>
</organism>
<name>A0A1I7UJK3_9PELO</name>
<protein>
    <submittedName>
        <fullName evidence="3">Plasmid stabilization protein</fullName>
    </submittedName>
</protein>
<dbReference type="WBParaSite" id="Csp11.Scaffold629.g9973.t1">
    <property type="protein sequence ID" value="Csp11.Scaffold629.g9973.t1"/>
    <property type="gene ID" value="Csp11.Scaffold629.g9973"/>
</dbReference>
<dbReference type="Proteomes" id="UP000095282">
    <property type="component" value="Unplaced"/>
</dbReference>